<feature type="domain" description="Acetyl-coenzyme A synthetase N-terminal" evidence="4">
    <location>
        <begin position="37"/>
        <end position="93"/>
    </location>
</feature>
<dbReference type="InterPro" id="IPR042099">
    <property type="entry name" value="ANL_N_sf"/>
</dbReference>
<name>A0A9W4HP18_PENNA</name>
<evidence type="ECO:0000313" key="6">
    <source>
        <dbReference type="Proteomes" id="UP001153461"/>
    </source>
</evidence>
<dbReference type="EMBL" id="CAJVNV010000141">
    <property type="protein sequence ID" value="CAG8073974.1"/>
    <property type="molecule type" value="Genomic_DNA"/>
</dbReference>
<comment type="similarity">
    <text evidence="1">Belongs to the ATP-dependent AMP-binding enzyme family.</text>
</comment>
<organism evidence="5 6">
    <name type="scientific">Penicillium nalgiovense</name>
    <dbReference type="NCBI Taxonomy" id="60175"/>
    <lineage>
        <taxon>Eukaryota</taxon>
        <taxon>Fungi</taxon>
        <taxon>Dikarya</taxon>
        <taxon>Ascomycota</taxon>
        <taxon>Pezizomycotina</taxon>
        <taxon>Eurotiomycetes</taxon>
        <taxon>Eurotiomycetidae</taxon>
        <taxon>Eurotiales</taxon>
        <taxon>Aspergillaceae</taxon>
        <taxon>Penicillium</taxon>
    </lineage>
</organism>
<evidence type="ECO:0000259" key="4">
    <source>
        <dbReference type="Pfam" id="PF16177"/>
    </source>
</evidence>
<comment type="caution">
    <text evidence="5">The sequence shown here is derived from an EMBL/GenBank/DDBJ whole genome shotgun (WGS) entry which is preliminary data.</text>
</comment>
<dbReference type="PANTHER" id="PTHR42921">
    <property type="entry name" value="ACETOACETYL-COA SYNTHETASE"/>
    <property type="match status" value="1"/>
</dbReference>
<dbReference type="PROSITE" id="PS00455">
    <property type="entry name" value="AMP_BINDING"/>
    <property type="match status" value="1"/>
</dbReference>
<dbReference type="AlphaFoldDB" id="A0A9W4HP18"/>
<dbReference type="Proteomes" id="UP001153461">
    <property type="component" value="Unassembled WGS sequence"/>
</dbReference>
<dbReference type="InterPro" id="IPR032387">
    <property type="entry name" value="ACAS_N"/>
</dbReference>
<feature type="region of interest" description="Disordered" evidence="2">
    <location>
        <begin position="1"/>
        <end position="23"/>
    </location>
</feature>
<dbReference type="Gene3D" id="3.30.300.30">
    <property type="match status" value="1"/>
</dbReference>
<reference evidence="5" key="1">
    <citation type="submission" date="2021-07" db="EMBL/GenBank/DDBJ databases">
        <authorList>
            <person name="Branca A.L. A."/>
        </authorList>
    </citation>
    <scope>NUCLEOTIDE SEQUENCE</scope>
</reference>
<evidence type="ECO:0000313" key="5">
    <source>
        <dbReference type="EMBL" id="CAG8073974.1"/>
    </source>
</evidence>
<dbReference type="Gene3D" id="3.40.50.12780">
    <property type="entry name" value="N-terminal domain of ligase-like"/>
    <property type="match status" value="1"/>
</dbReference>
<proteinExistence type="inferred from homology"/>
<dbReference type="Pfam" id="PF00501">
    <property type="entry name" value="AMP-binding"/>
    <property type="match status" value="1"/>
</dbReference>
<sequence length="716" mass="79408">MTSPRKLWQHPAPESTQMGHFQRDLEKSTGRKFDSFHDMYLYSVKNRSAFWEFCWKYFQLIHEGSYTKVVDESARMDSVPEWFAGVRLNFAENLLFSRVAGDKTDKEDDKIAVSEVREGAAHEIIHLTWGELRRRTGALVQAMKAHGVVRGDRIALCAANSIDTLLVFLASTALGAIFSSSSTDMGTKGVLDRLLQIKPRWLFMDDLAVYNDKTIDLRSKIGQIVKGMESVPEFEGVVSLPRFSSQPADISSIPRTKTLAEFLAKAGGNEKLEFERVGFRDPFLVVYSSGTTGQPKCIVHSVGGVLLNSSKEGRLHSDLGPDCVTLQYTTTGWIMYMGAVQTLLFGVRVVLYDGSPFIPGITALVDLAAQENPRLINCRVTHLGISPRWLHELQQAKIKPREIFDLSSLRVVTSTGMVLRDALFEWFYDQGFPSHTRLNNISGGTDIAGSFGTGNPLVPLYVGGCAGCSLGIPVDVYDSTIEGGDGIKGVPVEDGVPGELIATSAFPNMPTLFWGDKSGKKYHDAYFGRFDNVWTHGDFVSIHPITKQIVFHGRADGVLNPSGVRFGSAEIYRVLEGQFSKEISDSICVGQRRPTDTDERVILFLLMRPGVTFTPDLVARVKSAIRSELSPRHVPMFTFETPEIPVCAFVGKTRSVKAGLTHVYRQTTVNLKKVELPVKQIVSGKIIKPSGTLLNPKSLDFYYQFAKVETLRESKL</sequence>
<evidence type="ECO:0008006" key="7">
    <source>
        <dbReference type="Google" id="ProtNLM"/>
    </source>
</evidence>
<protein>
    <recommendedName>
        <fullName evidence="7">AMP-dependent synthetase/ligase domain-containing protein</fullName>
    </recommendedName>
</protein>
<dbReference type="Pfam" id="PF16177">
    <property type="entry name" value="ACAS_N"/>
    <property type="match status" value="1"/>
</dbReference>
<gene>
    <name evidence="5" type="ORF">PNAL_LOCUS3938</name>
</gene>
<dbReference type="InterPro" id="IPR005914">
    <property type="entry name" value="Acac_CoA_synth"/>
</dbReference>
<dbReference type="OrthoDB" id="200954at2759"/>
<dbReference type="SUPFAM" id="SSF56801">
    <property type="entry name" value="Acetyl-CoA synthetase-like"/>
    <property type="match status" value="1"/>
</dbReference>
<evidence type="ECO:0000256" key="1">
    <source>
        <dbReference type="ARBA" id="ARBA00006432"/>
    </source>
</evidence>
<evidence type="ECO:0000259" key="3">
    <source>
        <dbReference type="Pfam" id="PF00501"/>
    </source>
</evidence>
<dbReference type="InterPro" id="IPR000873">
    <property type="entry name" value="AMP-dep_synth/lig_dom"/>
</dbReference>
<dbReference type="GO" id="GO:0030729">
    <property type="term" value="F:acetoacetate-CoA ligase activity"/>
    <property type="evidence" value="ECO:0007669"/>
    <property type="project" value="InterPro"/>
</dbReference>
<dbReference type="PANTHER" id="PTHR42921:SF4">
    <property type="entry name" value="ACETOACETYL-COA SYNTHASE (AFU_ORTHOLOGUE AFUA_8G04770)"/>
    <property type="match status" value="1"/>
</dbReference>
<feature type="domain" description="AMP-dependent synthetase/ligase" evidence="3">
    <location>
        <begin position="106"/>
        <end position="502"/>
    </location>
</feature>
<accession>A0A9W4HP18</accession>
<dbReference type="InterPro" id="IPR045851">
    <property type="entry name" value="AMP-bd_C_sf"/>
</dbReference>
<dbReference type="InterPro" id="IPR020845">
    <property type="entry name" value="AMP-binding_CS"/>
</dbReference>
<dbReference type="GO" id="GO:0006629">
    <property type="term" value="P:lipid metabolic process"/>
    <property type="evidence" value="ECO:0007669"/>
    <property type="project" value="InterPro"/>
</dbReference>
<dbReference type="NCBIfam" id="TIGR01217">
    <property type="entry name" value="ac_ac_CoA_syn"/>
    <property type="match status" value="1"/>
</dbReference>
<evidence type="ECO:0000256" key="2">
    <source>
        <dbReference type="SAM" id="MobiDB-lite"/>
    </source>
</evidence>